<reference evidence="1" key="1">
    <citation type="journal article" date="2014" name="Front. Microbiol.">
        <title>High frequency of phylogenetically diverse reductive dehalogenase-homologous genes in deep subseafloor sedimentary metagenomes.</title>
        <authorList>
            <person name="Kawai M."/>
            <person name="Futagami T."/>
            <person name="Toyoda A."/>
            <person name="Takaki Y."/>
            <person name="Nishi S."/>
            <person name="Hori S."/>
            <person name="Arai W."/>
            <person name="Tsubouchi T."/>
            <person name="Morono Y."/>
            <person name="Uchiyama I."/>
            <person name="Ito T."/>
            <person name="Fujiyama A."/>
            <person name="Inagaki F."/>
            <person name="Takami H."/>
        </authorList>
    </citation>
    <scope>NUCLEOTIDE SEQUENCE</scope>
    <source>
        <strain evidence="1">Expedition CK06-06</strain>
    </source>
</reference>
<evidence type="ECO:0000313" key="1">
    <source>
        <dbReference type="EMBL" id="GAI84035.1"/>
    </source>
</evidence>
<comment type="caution">
    <text evidence="1">The sequence shown here is derived from an EMBL/GenBank/DDBJ whole genome shotgun (WGS) entry which is preliminary data.</text>
</comment>
<protein>
    <submittedName>
        <fullName evidence="1">Uncharacterized protein</fullName>
    </submittedName>
</protein>
<accession>X1T936</accession>
<sequence>GDVWSGTGIFKSTHGSDPLKLYDINIDGGIGLLPISDDAELGGDTLNTVAQSLLGAIEEIRLGSASKLAYQSGVIDYSGMNVTDQGGLNVKVLSANKSVIVNGAIVPFTSDTNLA</sequence>
<feature type="non-terminal residue" evidence="1">
    <location>
        <position position="1"/>
    </location>
</feature>
<gene>
    <name evidence="1" type="ORF">S12H4_25044</name>
</gene>
<name>X1T936_9ZZZZ</name>
<dbReference type="AlphaFoldDB" id="X1T936"/>
<feature type="non-terminal residue" evidence="1">
    <location>
        <position position="115"/>
    </location>
</feature>
<organism evidence="1">
    <name type="scientific">marine sediment metagenome</name>
    <dbReference type="NCBI Taxonomy" id="412755"/>
    <lineage>
        <taxon>unclassified sequences</taxon>
        <taxon>metagenomes</taxon>
        <taxon>ecological metagenomes</taxon>
    </lineage>
</organism>
<proteinExistence type="predicted"/>
<dbReference type="EMBL" id="BARW01013837">
    <property type="protein sequence ID" value="GAI84035.1"/>
    <property type="molecule type" value="Genomic_DNA"/>
</dbReference>